<protein>
    <submittedName>
        <fullName evidence="1">Uncharacterized protein</fullName>
    </submittedName>
</protein>
<reference evidence="1 2" key="1">
    <citation type="submission" date="2018-08" db="EMBL/GenBank/DDBJ databases">
        <title>Genome and evolution of the arbuscular mycorrhizal fungus Diversispora epigaea (formerly Glomus versiforme) and its bacterial endosymbionts.</title>
        <authorList>
            <person name="Sun X."/>
            <person name="Fei Z."/>
            <person name="Harrison M."/>
        </authorList>
    </citation>
    <scope>NUCLEOTIDE SEQUENCE [LARGE SCALE GENOMIC DNA]</scope>
    <source>
        <strain evidence="1 2">IT104</strain>
    </source>
</reference>
<dbReference type="EMBL" id="PQFF01000266">
    <property type="protein sequence ID" value="RHZ68923.1"/>
    <property type="molecule type" value="Genomic_DNA"/>
</dbReference>
<evidence type="ECO:0000313" key="1">
    <source>
        <dbReference type="EMBL" id="RHZ68923.1"/>
    </source>
</evidence>
<keyword evidence="2" id="KW-1185">Reference proteome</keyword>
<dbReference type="AlphaFoldDB" id="A0A397I6W6"/>
<sequence>MAEQNTNTNLITAKDIENALLEVLNKAIRRKFKIDSKFIKDHLSYITRLQSAKEPEKYIRYKARQLMSDEVSYNRRIKYIHGHYSEELREKLEKLYKLYYELSQEEEKDEISEIDASEIIKDHSRSNLDQTEIILDYPRSNLEQTETNLGPSLQIINSEDKINARVKEATEAMYQRFIESTQQTLNSIK</sequence>
<organism evidence="1 2">
    <name type="scientific">Diversispora epigaea</name>
    <dbReference type="NCBI Taxonomy" id="1348612"/>
    <lineage>
        <taxon>Eukaryota</taxon>
        <taxon>Fungi</taxon>
        <taxon>Fungi incertae sedis</taxon>
        <taxon>Mucoromycota</taxon>
        <taxon>Glomeromycotina</taxon>
        <taxon>Glomeromycetes</taxon>
        <taxon>Diversisporales</taxon>
        <taxon>Diversisporaceae</taxon>
        <taxon>Diversispora</taxon>
    </lineage>
</organism>
<gene>
    <name evidence="1" type="ORF">Glove_292g7</name>
</gene>
<name>A0A397I6W6_9GLOM</name>
<evidence type="ECO:0000313" key="2">
    <source>
        <dbReference type="Proteomes" id="UP000266861"/>
    </source>
</evidence>
<dbReference type="Proteomes" id="UP000266861">
    <property type="component" value="Unassembled WGS sequence"/>
</dbReference>
<comment type="caution">
    <text evidence="1">The sequence shown here is derived from an EMBL/GenBank/DDBJ whole genome shotgun (WGS) entry which is preliminary data.</text>
</comment>
<accession>A0A397I6W6</accession>
<proteinExistence type="predicted"/>